<evidence type="ECO:0000313" key="13">
    <source>
        <dbReference type="Proteomes" id="UP000007397"/>
    </source>
</evidence>
<dbReference type="Proteomes" id="UP000007397">
    <property type="component" value="Chromosome"/>
</dbReference>
<keyword evidence="13" id="KW-1185">Reference proteome</keyword>
<evidence type="ECO:0000256" key="4">
    <source>
        <dbReference type="ARBA" id="ARBA00022801"/>
    </source>
</evidence>
<evidence type="ECO:0000256" key="5">
    <source>
        <dbReference type="ARBA" id="ARBA00022833"/>
    </source>
</evidence>
<reference evidence="12 13" key="1">
    <citation type="journal article" date="2013" name="Environ. Microbiol.">
        <title>Chloride and organic osmolytes: a hybrid strategy to cope with elevated salinities by the moderately halophilic, chloride-dependent bacterium Halobacillus halophilus.</title>
        <authorList>
            <person name="Saum S.H."/>
            <person name="Pfeiffer F."/>
            <person name="Palm P."/>
            <person name="Rampp M."/>
            <person name="Schuster S.C."/>
            <person name="Muller V."/>
            <person name="Oesterhelt D."/>
        </authorList>
    </citation>
    <scope>NUCLEOTIDE SEQUENCE [LARGE SCALE GENOMIC DNA]</scope>
    <source>
        <strain evidence="13">ATCC 35676 / DSM 2266 / JCM 20832 / KCTC 3685 / LMG 17431 / NBRC 102448 / NCIMB 2269</strain>
    </source>
</reference>
<dbReference type="EMBL" id="HE717023">
    <property type="protein sequence ID" value="CCG43926.1"/>
    <property type="molecule type" value="Genomic_DNA"/>
</dbReference>
<feature type="binding site" evidence="8">
    <location>
        <position position="263"/>
    </location>
    <ligand>
        <name>Mg(2+)</name>
        <dbReference type="ChEBI" id="CHEBI:18420"/>
    </ligand>
</feature>
<evidence type="ECO:0000256" key="2">
    <source>
        <dbReference type="ARBA" id="ARBA00022553"/>
    </source>
</evidence>
<proteinExistence type="inferred from homology"/>
<dbReference type="SUPFAM" id="SSF53649">
    <property type="entry name" value="Alkaline phosphatase-like"/>
    <property type="match status" value="1"/>
</dbReference>
<evidence type="ECO:0000256" key="7">
    <source>
        <dbReference type="PIRSR" id="PIRSR601952-1"/>
    </source>
</evidence>
<sequence>MLKKSAAVLASSTMLFAGAAFGGGQEVHAGEHETSEVKNVIYMIPDGYSTSYATNYRWFKGEDSAFDPYLKGMMKTYSEDSEVTDSAAAGTAMATGSKTNNGMVGVTPDGEEVESILDVSEKAGKSSGLVATSTITHATPATFGSSVKDRDDQAKIAPQYLENDVDVIMGGGKEYFLPESEGGKQKENNLVEQAQEDGYSYVENKEEMMDLKEDEKVLGLFAEGPMSSELDRDETDQPSLSDMTSSAIDALSQDEDGFFLMVEGSQIDWAGHAHDAAWAMNDTQAFEKAVTEALEFAKQDKNTLVVIAGDHDTGGMSVGANGEYDVKQDVVQEITATGDHMAEQLNDDKSNIKDVVNEYTGLELSKEEVETIRSSETPNAAINQIVSDRALVGWTSSNHTGVDVPVYAFGPSSDQFSGLVNNTDMPKKIAAAMGHKLDDEDGGHEGGMAWKEHDGIEYAVPMGGWHKGSVVDYLKSNGYKANFSFRGEIADSFDINNYQGTYDQNVFMLQTLKDEWHSK</sequence>
<keyword evidence="2" id="KW-0597">Phosphoprotein</keyword>
<feature type="chain" id="PRO_5039045252" evidence="11">
    <location>
        <begin position="20"/>
        <end position="519"/>
    </location>
</feature>
<accession>I0JIF8</accession>
<feature type="binding site" evidence="8">
    <location>
        <position position="46"/>
    </location>
    <ligand>
        <name>Zn(2+)</name>
        <dbReference type="ChEBI" id="CHEBI:29105"/>
        <label>2</label>
    </ligand>
</feature>
<dbReference type="InterPro" id="IPR017850">
    <property type="entry name" value="Alkaline_phosphatase_core_sf"/>
</dbReference>
<evidence type="ECO:0000256" key="3">
    <source>
        <dbReference type="ARBA" id="ARBA00022723"/>
    </source>
</evidence>
<dbReference type="GO" id="GO:0004035">
    <property type="term" value="F:alkaline phosphatase activity"/>
    <property type="evidence" value="ECO:0007669"/>
    <property type="project" value="UniProtKB-EC"/>
</dbReference>
<dbReference type="GO" id="GO:0046872">
    <property type="term" value="F:metal ion binding"/>
    <property type="evidence" value="ECO:0007669"/>
    <property type="project" value="UniProtKB-KW"/>
</dbReference>
<evidence type="ECO:0000256" key="9">
    <source>
        <dbReference type="RuleBase" id="RU003946"/>
    </source>
</evidence>
<keyword evidence="11" id="KW-0732">Signal</keyword>
<keyword evidence="3 8" id="KW-0479">Metal-binding</keyword>
<dbReference type="PROSITE" id="PS00123">
    <property type="entry name" value="ALKALINE_PHOSPHATASE"/>
    <property type="match status" value="1"/>
</dbReference>
<organism evidence="12 13">
    <name type="scientific">Halobacillus halophilus (strain ATCC 35676 / DSM 2266 / JCM 20832 / KCTC 3685 / LMG 17431 / NBRC 102448 / NCIMB 2269)</name>
    <name type="common">Sporosarcina halophila</name>
    <dbReference type="NCBI Taxonomy" id="866895"/>
    <lineage>
        <taxon>Bacteria</taxon>
        <taxon>Bacillati</taxon>
        <taxon>Bacillota</taxon>
        <taxon>Bacilli</taxon>
        <taxon>Bacillales</taxon>
        <taxon>Bacillaceae</taxon>
        <taxon>Halobacillus</taxon>
    </lineage>
</organism>
<dbReference type="Gene3D" id="1.10.60.40">
    <property type="match status" value="1"/>
</dbReference>
<protein>
    <submittedName>
        <fullName evidence="12">Alkaline phosphatase</fullName>
        <ecNumber evidence="12">3.1.3.1</ecNumber>
    </submittedName>
</protein>
<feature type="binding site" evidence="8">
    <location>
        <position position="310"/>
    </location>
    <ligand>
        <name>Zn(2+)</name>
        <dbReference type="ChEBI" id="CHEBI:29105"/>
        <label>2</label>
    </ligand>
</feature>
<keyword evidence="4 12" id="KW-0378">Hydrolase</keyword>
<feature type="region of interest" description="Disordered" evidence="10">
    <location>
        <begin position="223"/>
        <end position="242"/>
    </location>
</feature>
<keyword evidence="6 8" id="KW-0460">Magnesium</keyword>
<dbReference type="InterPro" id="IPR001952">
    <property type="entry name" value="Alkaline_phosphatase"/>
</dbReference>
<gene>
    <name evidence="12" type="primary">phoB</name>
    <name evidence="12" type="ordered locus">HBHAL_1557</name>
</gene>
<dbReference type="STRING" id="866895.HBHAL_1557"/>
<dbReference type="PRINTS" id="PR00113">
    <property type="entry name" value="ALKPHPHTASE"/>
</dbReference>
<feature type="binding site" evidence="8">
    <location>
        <position position="139"/>
    </location>
    <ligand>
        <name>Mg(2+)</name>
        <dbReference type="ChEBI" id="CHEBI:18420"/>
    </ligand>
</feature>
<feature type="binding site" evidence="8">
    <location>
        <position position="137"/>
    </location>
    <ligand>
        <name>Mg(2+)</name>
        <dbReference type="ChEBI" id="CHEBI:18420"/>
    </ligand>
</feature>
<dbReference type="SUPFAM" id="SSF158634">
    <property type="entry name" value="RPA2825-like"/>
    <property type="match status" value="1"/>
</dbReference>
<evidence type="ECO:0000256" key="1">
    <source>
        <dbReference type="ARBA" id="ARBA00005984"/>
    </source>
</evidence>
<feature type="binding site" evidence="8">
    <location>
        <position position="46"/>
    </location>
    <ligand>
        <name>Mg(2+)</name>
        <dbReference type="ChEBI" id="CHEBI:18420"/>
    </ligand>
</feature>
<feature type="binding site" evidence="8">
    <location>
        <position position="268"/>
    </location>
    <ligand>
        <name>Zn(2+)</name>
        <dbReference type="ChEBI" id="CHEBI:29105"/>
        <label>2</label>
    </ligand>
</feature>
<dbReference type="Pfam" id="PF00245">
    <property type="entry name" value="Alk_phosphatase"/>
    <property type="match status" value="1"/>
</dbReference>
<feature type="binding site" evidence="8">
    <location>
        <position position="399"/>
    </location>
    <ligand>
        <name>Zn(2+)</name>
        <dbReference type="ChEBI" id="CHEBI:29105"/>
        <label>2</label>
    </ligand>
</feature>
<dbReference type="PATRIC" id="fig|866895.3.peg.554"/>
<comment type="cofactor">
    <cofactor evidence="8">
        <name>Mg(2+)</name>
        <dbReference type="ChEBI" id="CHEBI:18420"/>
    </cofactor>
    <text evidence="8">Binds 1 Mg(2+) ion.</text>
</comment>
<dbReference type="CDD" id="cd16012">
    <property type="entry name" value="ALP"/>
    <property type="match status" value="1"/>
</dbReference>
<feature type="active site" description="Phosphoserine intermediate" evidence="7">
    <location>
        <position position="86"/>
    </location>
</feature>
<name>I0JIF8_HALH3</name>
<comment type="similarity">
    <text evidence="1 9">Belongs to the alkaline phosphatase family.</text>
</comment>
<dbReference type="PANTHER" id="PTHR11596">
    <property type="entry name" value="ALKALINE PHOSPHATASE"/>
    <property type="match status" value="1"/>
</dbReference>
<keyword evidence="5 8" id="KW-0862">Zinc</keyword>
<feature type="binding site" evidence="8">
    <location>
        <position position="272"/>
    </location>
    <ligand>
        <name>Zn(2+)</name>
        <dbReference type="ChEBI" id="CHEBI:29105"/>
        <label>2</label>
    </ligand>
</feature>
<dbReference type="PANTHER" id="PTHR11596:SF5">
    <property type="entry name" value="ALKALINE PHOSPHATASE"/>
    <property type="match status" value="1"/>
</dbReference>
<evidence type="ECO:0000313" key="12">
    <source>
        <dbReference type="EMBL" id="CCG43926.1"/>
    </source>
</evidence>
<dbReference type="Gene3D" id="3.40.720.10">
    <property type="entry name" value="Alkaline Phosphatase, subunit A"/>
    <property type="match status" value="1"/>
</dbReference>
<evidence type="ECO:0000256" key="6">
    <source>
        <dbReference type="ARBA" id="ARBA00022842"/>
    </source>
</evidence>
<evidence type="ECO:0000256" key="11">
    <source>
        <dbReference type="SAM" id="SignalP"/>
    </source>
</evidence>
<dbReference type="EC" id="3.1.3.1" evidence="12"/>
<dbReference type="HOGENOM" id="CLU_008539_6_2_9"/>
<dbReference type="AlphaFoldDB" id="I0JIF8"/>
<dbReference type="RefSeq" id="WP_014641833.1">
    <property type="nucleotide sequence ID" value="NC_017668.1"/>
</dbReference>
<feature type="binding site" evidence="8">
    <location>
        <position position="311"/>
    </location>
    <ligand>
        <name>Zn(2+)</name>
        <dbReference type="ChEBI" id="CHEBI:29105"/>
        <label>2</label>
    </ligand>
</feature>
<evidence type="ECO:0000256" key="8">
    <source>
        <dbReference type="PIRSR" id="PIRSR601952-2"/>
    </source>
</evidence>
<feature type="signal peptide" evidence="11">
    <location>
        <begin position="1"/>
        <end position="19"/>
    </location>
</feature>
<comment type="cofactor">
    <cofactor evidence="8">
        <name>Zn(2+)</name>
        <dbReference type="ChEBI" id="CHEBI:29105"/>
    </cofactor>
    <text evidence="8">Binds 2 Zn(2+) ions.</text>
</comment>
<dbReference type="KEGG" id="hhd:HBHAL_1557"/>
<evidence type="ECO:0000256" key="10">
    <source>
        <dbReference type="SAM" id="MobiDB-lite"/>
    </source>
</evidence>
<dbReference type="SMART" id="SM00098">
    <property type="entry name" value="alkPPc"/>
    <property type="match status" value="1"/>
</dbReference>
<dbReference type="InterPro" id="IPR018299">
    <property type="entry name" value="Alkaline_phosphatase_AS"/>
</dbReference>
<dbReference type="eggNOG" id="COG1785">
    <property type="taxonomic scope" value="Bacteria"/>
</dbReference>